<gene>
    <name evidence="2" type="ORF">ECRASSUSDP1_LOCUS7144</name>
</gene>
<comment type="caution">
    <text evidence="2">The sequence shown here is derived from an EMBL/GenBank/DDBJ whole genome shotgun (WGS) entry which is preliminary data.</text>
</comment>
<sequence>MLKAPATFISKDMKNTKMKQFGLKTVTSQVLMPHTRMHTFSNSRRKSKAKGALSLKKKAILSPKSLSPNKTINNRIKEVKQEIVQKELLKKFDELNQEGYFILNDFEYFKEYTRQSFIYKESIPKSRLLTTQDYLDITEDRLFLAKFRKTFTKQKPNIVNSINEDLKTSNPPHGGVSLTKGASEANSSKMGIYSPNLNASDMIPPLPPNIEKIYNSFKRAQPNSGILPSTRRKPRKILNQFKKTEAFNRLMSTTLRNKRKKHEKNQEMAIHVDRRPCVFVSKLNILGPVNELALNSPQNRTHVKSAIPLDFEGKGRSNGSDFQKLGSDDHHKASSSSSSSENCTKSDKNSLTSEITDSLRESNTLISSKRKTKFKPTKFVKVKKRKYELPNCLKIQAKIPSLKKAFVSKNREPMEPILSRPSRSRYPSIPKNHSRNLGYLGRTMASFNL</sequence>
<reference evidence="2" key="1">
    <citation type="submission" date="2023-07" db="EMBL/GenBank/DDBJ databases">
        <authorList>
            <consortium name="AG Swart"/>
            <person name="Singh M."/>
            <person name="Singh A."/>
            <person name="Seah K."/>
            <person name="Emmerich C."/>
        </authorList>
    </citation>
    <scope>NUCLEOTIDE SEQUENCE</scope>
    <source>
        <strain evidence="2">DP1</strain>
    </source>
</reference>
<evidence type="ECO:0000313" key="2">
    <source>
        <dbReference type="EMBL" id="CAI2365869.1"/>
    </source>
</evidence>
<dbReference type="Proteomes" id="UP001295684">
    <property type="component" value="Unassembled WGS sequence"/>
</dbReference>
<evidence type="ECO:0000256" key="1">
    <source>
        <dbReference type="SAM" id="MobiDB-lite"/>
    </source>
</evidence>
<protein>
    <submittedName>
        <fullName evidence="2">Uncharacterized protein</fullName>
    </submittedName>
</protein>
<dbReference type="AlphaFoldDB" id="A0AAD1X9E5"/>
<feature type="region of interest" description="Disordered" evidence="1">
    <location>
        <begin position="307"/>
        <end position="359"/>
    </location>
</feature>
<evidence type="ECO:0000313" key="3">
    <source>
        <dbReference type="Proteomes" id="UP001295684"/>
    </source>
</evidence>
<dbReference type="EMBL" id="CAMPGE010006949">
    <property type="protein sequence ID" value="CAI2365869.1"/>
    <property type="molecule type" value="Genomic_DNA"/>
</dbReference>
<name>A0AAD1X9E5_EUPCR</name>
<organism evidence="2 3">
    <name type="scientific">Euplotes crassus</name>
    <dbReference type="NCBI Taxonomy" id="5936"/>
    <lineage>
        <taxon>Eukaryota</taxon>
        <taxon>Sar</taxon>
        <taxon>Alveolata</taxon>
        <taxon>Ciliophora</taxon>
        <taxon>Intramacronucleata</taxon>
        <taxon>Spirotrichea</taxon>
        <taxon>Hypotrichia</taxon>
        <taxon>Euplotida</taxon>
        <taxon>Euplotidae</taxon>
        <taxon>Moneuplotes</taxon>
    </lineage>
</organism>
<accession>A0AAD1X9E5</accession>
<keyword evidence="3" id="KW-1185">Reference proteome</keyword>
<feature type="compositionally biased region" description="Polar residues" evidence="1">
    <location>
        <begin position="349"/>
        <end position="359"/>
    </location>
</feature>
<proteinExistence type="predicted"/>